<dbReference type="AlphaFoldDB" id="A0A938X964"/>
<name>A0A938X964_9FIRM</name>
<dbReference type="InterPro" id="IPR004101">
    <property type="entry name" value="Mur_ligase_C"/>
</dbReference>
<evidence type="ECO:0000256" key="4">
    <source>
        <dbReference type="ARBA" id="ARBA00010416"/>
    </source>
</evidence>
<evidence type="ECO:0000256" key="5">
    <source>
        <dbReference type="ARBA" id="ARBA00012212"/>
    </source>
</evidence>
<dbReference type="GO" id="GO:0008360">
    <property type="term" value="P:regulation of cell shape"/>
    <property type="evidence" value="ECO:0007669"/>
    <property type="project" value="UniProtKB-KW"/>
</dbReference>
<dbReference type="GO" id="GO:0009252">
    <property type="term" value="P:peptidoglycan biosynthetic process"/>
    <property type="evidence" value="ECO:0007669"/>
    <property type="project" value="UniProtKB-UniRule"/>
</dbReference>
<keyword evidence="8 17" id="KW-0436">Ligase</keyword>
<dbReference type="InterPro" id="IPR005762">
    <property type="entry name" value="MurD"/>
</dbReference>
<reference evidence="21" key="2">
    <citation type="journal article" date="2021" name="Sci. Rep.">
        <title>The distribution of antibiotic resistance genes in chicken gut microbiota commensals.</title>
        <authorList>
            <person name="Juricova H."/>
            <person name="Matiasovicova J."/>
            <person name="Kubasova T."/>
            <person name="Cejkova D."/>
            <person name="Rychlik I."/>
        </authorList>
    </citation>
    <scope>NUCLEOTIDE SEQUENCE</scope>
    <source>
        <strain evidence="21">An559</strain>
    </source>
</reference>
<dbReference type="Proteomes" id="UP000774750">
    <property type="component" value="Unassembled WGS sequence"/>
</dbReference>
<feature type="binding site" evidence="17">
    <location>
        <begin position="124"/>
        <end position="130"/>
    </location>
    <ligand>
        <name>ATP</name>
        <dbReference type="ChEBI" id="CHEBI:30616"/>
    </ligand>
</feature>
<keyword evidence="12 17" id="KW-0573">Peptidoglycan synthesis</keyword>
<dbReference type="GO" id="GO:0005737">
    <property type="term" value="C:cytoplasm"/>
    <property type="evidence" value="ECO:0007669"/>
    <property type="project" value="UniProtKB-SubCell"/>
</dbReference>
<evidence type="ECO:0000256" key="7">
    <source>
        <dbReference type="ARBA" id="ARBA00022490"/>
    </source>
</evidence>
<feature type="domain" description="Mur ligase C-terminal" evidence="19">
    <location>
        <begin position="322"/>
        <end position="440"/>
    </location>
</feature>
<dbReference type="GO" id="GO:0005524">
    <property type="term" value="F:ATP binding"/>
    <property type="evidence" value="ECO:0007669"/>
    <property type="project" value="UniProtKB-UniRule"/>
</dbReference>
<dbReference type="Gene3D" id="3.90.190.20">
    <property type="entry name" value="Mur ligase, C-terminal domain"/>
    <property type="match status" value="1"/>
</dbReference>
<dbReference type="InterPro" id="IPR013221">
    <property type="entry name" value="Mur_ligase_cen"/>
</dbReference>
<comment type="catalytic activity">
    <reaction evidence="16 17 18">
        <text>UDP-N-acetyl-alpha-D-muramoyl-L-alanine + D-glutamate + ATP = UDP-N-acetyl-alpha-D-muramoyl-L-alanyl-D-glutamate + ADP + phosphate + H(+)</text>
        <dbReference type="Rhea" id="RHEA:16429"/>
        <dbReference type="ChEBI" id="CHEBI:15378"/>
        <dbReference type="ChEBI" id="CHEBI:29986"/>
        <dbReference type="ChEBI" id="CHEBI:30616"/>
        <dbReference type="ChEBI" id="CHEBI:43474"/>
        <dbReference type="ChEBI" id="CHEBI:83898"/>
        <dbReference type="ChEBI" id="CHEBI:83900"/>
        <dbReference type="ChEBI" id="CHEBI:456216"/>
        <dbReference type="EC" id="6.3.2.9"/>
    </reaction>
</comment>
<keyword evidence="17 18" id="KW-0132">Cell division</keyword>
<comment type="function">
    <text evidence="1 17 18">Cell wall formation. Catalyzes the addition of glutamate to the nucleotide precursor UDP-N-acetylmuramoyl-L-alanine (UMA).</text>
</comment>
<dbReference type="Gene3D" id="3.40.50.720">
    <property type="entry name" value="NAD(P)-binding Rossmann-like Domain"/>
    <property type="match status" value="1"/>
</dbReference>
<keyword evidence="11 17" id="KW-0133">Cell shape</keyword>
<dbReference type="Gene3D" id="3.40.1190.10">
    <property type="entry name" value="Mur-like, catalytic domain"/>
    <property type="match status" value="1"/>
</dbReference>
<dbReference type="EC" id="6.3.2.9" evidence="5 17"/>
<dbReference type="SUPFAM" id="SSF53244">
    <property type="entry name" value="MurD-like peptide ligases, peptide-binding domain"/>
    <property type="match status" value="1"/>
</dbReference>
<evidence type="ECO:0000256" key="10">
    <source>
        <dbReference type="ARBA" id="ARBA00022840"/>
    </source>
</evidence>
<keyword evidence="7 17" id="KW-0963">Cytoplasm</keyword>
<evidence type="ECO:0000256" key="8">
    <source>
        <dbReference type="ARBA" id="ARBA00022598"/>
    </source>
</evidence>
<dbReference type="SUPFAM" id="SSF51984">
    <property type="entry name" value="MurCD N-terminal domain"/>
    <property type="match status" value="1"/>
</dbReference>
<dbReference type="EMBL" id="JACJKY010000016">
    <property type="protein sequence ID" value="MBM6921420.1"/>
    <property type="molecule type" value="Genomic_DNA"/>
</dbReference>
<evidence type="ECO:0000256" key="14">
    <source>
        <dbReference type="ARBA" id="ARBA00030398"/>
    </source>
</evidence>
<dbReference type="Pfam" id="PF08245">
    <property type="entry name" value="Mur_ligase_M"/>
    <property type="match status" value="1"/>
</dbReference>
<dbReference type="HAMAP" id="MF_00639">
    <property type="entry name" value="MurD"/>
    <property type="match status" value="1"/>
</dbReference>
<gene>
    <name evidence="17" type="primary">murD</name>
    <name evidence="21" type="ORF">H6A12_09655</name>
</gene>
<dbReference type="SUPFAM" id="SSF53623">
    <property type="entry name" value="MurD-like peptide ligases, catalytic domain"/>
    <property type="match status" value="1"/>
</dbReference>
<dbReference type="NCBIfam" id="TIGR01087">
    <property type="entry name" value="murD"/>
    <property type="match status" value="1"/>
</dbReference>
<keyword evidence="22" id="KW-1185">Reference proteome</keyword>
<evidence type="ECO:0000256" key="17">
    <source>
        <dbReference type="HAMAP-Rule" id="MF_00639"/>
    </source>
</evidence>
<evidence type="ECO:0000256" key="16">
    <source>
        <dbReference type="ARBA" id="ARBA00047632"/>
    </source>
</evidence>
<dbReference type="GO" id="GO:0051301">
    <property type="term" value="P:cell division"/>
    <property type="evidence" value="ECO:0007669"/>
    <property type="project" value="UniProtKB-KW"/>
</dbReference>
<keyword evidence="13 17" id="KW-0961">Cell wall biogenesis/degradation</keyword>
<protein>
    <recommendedName>
        <fullName evidence="6 17">UDP-N-acetylmuramoylalanine--D-glutamate ligase</fullName>
        <ecNumber evidence="5 17">6.3.2.9</ecNumber>
    </recommendedName>
    <alternativeName>
        <fullName evidence="15 17">D-glutamic acid-adding enzyme</fullName>
    </alternativeName>
    <alternativeName>
        <fullName evidence="14 17">UDP-N-acetylmuramoyl-L-alanyl-D-glutamate synthetase</fullName>
    </alternativeName>
</protein>
<keyword evidence="10 17" id="KW-0067">ATP-binding</keyword>
<evidence type="ECO:0000313" key="22">
    <source>
        <dbReference type="Proteomes" id="UP000774750"/>
    </source>
</evidence>
<evidence type="ECO:0000256" key="1">
    <source>
        <dbReference type="ARBA" id="ARBA00002734"/>
    </source>
</evidence>
<sequence length="466" mass="51468">MIRDPNLFFESLKTKKVGVIGLGVSHFDLICMMCKKGIPVTVLDRRTKEQIGADYDTLKEAGASFCLGDEYLSHLTDFDVVFRTPGMYFLSEALTKAREAGVKIVSEMEVFFDLCPCRVFALTGSDGKTTTSTLISEFLKADGHTVWLGGNIGKALLPQIENIKPQDVCVVELSSFQLISMRQSPDVAVVTNVAPNHLDVHHDMQEYIDAKKQLLLHQNGLSCTVLNYENDITREEMAPLVRGELRWFSKNRPVSHGSFLREDGMLCRVVHGEVTPVVHKDEIKIPGMHNVDNFLTAIAAVGTEVSDDAIRKVAREFGGVEHRIEYVRTVHGIRYYNDSIASSPTRTIAGLRAFASKIIVIAGGYDKHIPYAPLGPELCTYSKAVILLGATAPKIEEAIRGAENYKEGAPAIYRVNTLEEAVALSQEIGESGDIVSLSPASASFDLYKNFEERGRHFKSIVRGLSE</sequence>
<evidence type="ECO:0000256" key="15">
    <source>
        <dbReference type="ARBA" id="ARBA00032324"/>
    </source>
</evidence>
<evidence type="ECO:0000259" key="19">
    <source>
        <dbReference type="Pfam" id="PF02875"/>
    </source>
</evidence>
<comment type="pathway">
    <text evidence="3 17 18">Cell wall biogenesis; peptidoglycan biosynthesis.</text>
</comment>
<evidence type="ECO:0000256" key="18">
    <source>
        <dbReference type="RuleBase" id="RU003664"/>
    </source>
</evidence>
<dbReference type="PANTHER" id="PTHR43692:SF1">
    <property type="entry name" value="UDP-N-ACETYLMURAMOYLALANINE--D-GLUTAMATE LIGASE"/>
    <property type="match status" value="1"/>
</dbReference>
<dbReference type="InterPro" id="IPR036615">
    <property type="entry name" value="Mur_ligase_C_dom_sf"/>
</dbReference>
<dbReference type="GO" id="GO:0071555">
    <property type="term" value="P:cell wall organization"/>
    <property type="evidence" value="ECO:0007669"/>
    <property type="project" value="UniProtKB-KW"/>
</dbReference>
<evidence type="ECO:0000256" key="6">
    <source>
        <dbReference type="ARBA" id="ARBA00015655"/>
    </source>
</evidence>
<evidence type="ECO:0000259" key="20">
    <source>
        <dbReference type="Pfam" id="PF08245"/>
    </source>
</evidence>
<evidence type="ECO:0000256" key="3">
    <source>
        <dbReference type="ARBA" id="ARBA00004752"/>
    </source>
</evidence>
<dbReference type="InterPro" id="IPR036565">
    <property type="entry name" value="Mur-like_cat_sf"/>
</dbReference>
<dbReference type="RefSeq" id="WP_204447358.1">
    <property type="nucleotide sequence ID" value="NZ_JACJKY010000016.1"/>
</dbReference>
<evidence type="ECO:0000256" key="12">
    <source>
        <dbReference type="ARBA" id="ARBA00022984"/>
    </source>
</evidence>
<feature type="domain" description="Mur ligase central" evidence="20">
    <location>
        <begin position="123"/>
        <end position="301"/>
    </location>
</feature>
<evidence type="ECO:0000256" key="9">
    <source>
        <dbReference type="ARBA" id="ARBA00022741"/>
    </source>
</evidence>
<accession>A0A938X964</accession>
<keyword evidence="17 18" id="KW-0131">Cell cycle</keyword>
<reference evidence="21" key="1">
    <citation type="submission" date="2020-08" db="EMBL/GenBank/DDBJ databases">
        <authorList>
            <person name="Cejkova D."/>
            <person name="Kubasova T."/>
            <person name="Jahodarova E."/>
            <person name="Rychlik I."/>
        </authorList>
    </citation>
    <scope>NUCLEOTIDE SEQUENCE</scope>
    <source>
        <strain evidence="21">An559</strain>
    </source>
</reference>
<dbReference type="Pfam" id="PF02875">
    <property type="entry name" value="Mur_ligase_C"/>
    <property type="match status" value="1"/>
</dbReference>
<evidence type="ECO:0000313" key="21">
    <source>
        <dbReference type="EMBL" id="MBM6921420.1"/>
    </source>
</evidence>
<organism evidence="21 22">
    <name type="scientific">Merdimmobilis hominis</name>
    <dbReference type="NCBI Taxonomy" id="2897707"/>
    <lineage>
        <taxon>Bacteria</taxon>
        <taxon>Bacillati</taxon>
        <taxon>Bacillota</taxon>
        <taxon>Clostridia</taxon>
        <taxon>Eubacteriales</taxon>
        <taxon>Oscillospiraceae</taxon>
        <taxon>Merdimmobilis</taxon>
    </lineage>
</organism>
<evidence type="ECO:0000256" key="13">
    <source>
        <dbReference type="ARBA" id="ARBA00023316"/>
    </source>
</evidence>
<evidence type="ECO:0000256" key="2">
    <source>
        <dbReference type="ARBA" id="ARBA00004496"/>
    </source>
</evidence>
<proteinExistence type="inferred from homology"/>
<evidence type="ECO:0000256" key="11">
    <source>
        <dbReference type="ARBA" id="ARBA00022960"/>
    </source>
</evidence>
<keyword evidence="9 17" id="KW-0547">Nucleotide-binding</keyword>
<dbReference type="GO" id="GO:0008764">
    <property type="term" value="F:UDP-N-acetylmuramoylalanine-D-glutamate ligase activity"/>
    <property type="evidence" value="ECO:0007669"/>
    <property type="project" value="UniProtKB-UniRule"/>
</dbReference>
<dbReference type="Pfam" id="PF21799">
    <property type="entry name" value="MurD-like_N"/>
    <property type="match status" value="1"/>
</dbReference>
<comment type="subcellular location">
    <subcellularLocation>
        <location evidence="2 17 18">Cytoplasm</location>
    </subcellularLocation>
</comment>
<dbReference type="PANTHER" id="PTHR43692">
    <property type="entry name" value="UDP-N-ACETYLMURAMOYLALANINE--D-GLUTAMATE LIGASE"/>
    <property type="match status" value="1"/>
</dbReference>
<comment type="caution">
    <text evidence="21">The sequence shown here is derived from an EMBL/GenBank/DDBJ whole genome shotgun (WGS) entry which is preliminary data.</text>
</comment>
<comment type="similarity">
    <text evidence="4 17">Belongs to the MurCDEF family.</text>
</comment>